<reference evidence="3" key="1">
    <citation type="submission" date="2025-08" db="UniProtKB">
        <authorList>
            <consortium name="RefSeq"/>
        </authorList>
    </citation>
    <scope>IDENTIFICATION</scope>
    <source>
        <tissue evidence="3">Whole body</tissue>
    </source>
</reference>
<evidence type="ECO:0000313" key="2">
    <source>
        <dbReference type="Proteomes" id="UP001652626"/>
    </source>
</evidence>
<keyword evidence="1" id="KW-0732">Signal</keyword>
<feature type="chain" id="PRO_5034098766" evidence="1">
    <location>
        <begin position="17"/>
        <end position="246"/>
    </location>
</feature>
<name>A0A8B8IRQ4_VANTA</name>
<evidence type="ECO:0000313" key="3">
    <source>
        <dbReference type="RefSeq" id="XP_026499192.1"/>
    </source>
</evidence>
<sequence length="246" mass="25921">MFKLAVLCAFLAAATAEPSAILSPLGYSANIVAPATTVVSSYPNNLFYSSPYYSSAPLAYSAPLSYSHLIKKRSAPLAVSSYIAPSPYFASTPLAASYASPLAASYAINTPLTTTYTAAGPLASSYISPYYATNAHLIKKRSAPFIVPSSYVAPYASYPAATPFVPATYAAAGPYVSTPLISSTPFGYNTHFIKKRSAALAVAPYAAPAAFSHQSRFDYRSNSPAITYSSYSPFAYSSPIAVPHVF</sequence>
<feature type="signal peptide" evidence="1">
    <location>
        <begin position="1"/>
        <end position="16"/>
    </location>
</feature>
<accession>A0A8B8IRQ4</accession>
<dbReference type="RefSeq" id="XP_026499192.1">
    <property type="nucleotide sequence ID" value="XM_026643407.2"/>
</dbReference>
<dbReference type="Proteomes" id="UP001652626">
    <property type="component" value="Chromosome 16"/>
</dbReference>
<evidence type="ECO:0000256" key="1">
    <source>
        <dbReference type="SAM" id="SignalP"/>
    </source>
</evidence>
<keyword evidence="2" id="KW-1185">Reference proteome</keyword>
<dbReference type="OrthoDB" id="6931985at2759"/>
<dbReference type="OMA" id="NSPAITY"/>
<organism evidence="2 3">
    <name type="scientific">Vanessa tameamea</name>
    <name type="common">Kamehameha butterfly</name>
    <dbReference type="NCBI Taxonomy" id="334116"/>
    <lineage>
        <taxon>Eukaryota</taxon>
        <taxon>Metazoa</taxon>
        <taxon>Ecdysozoa</taxon>
        <taxon>Arthropoda</taxon>
        <taxon>Hexapoda</taxon>
        <taxon>Insecta</taxon>
        <taxon>Pterygota</taxon>
        <taxon>Neoptera</taxon>
        <taxon>Endopterygota</taxon>
        <taxon>Lepidoptera</taxon>
        <taxon>Glossata</taxon>
        <taxon>Ditrysia</taxon>
        <taxon>Papilionoidea</taxon>
        <taxon>Nymphalidae</taxon>
        <taxon>Nymphalinae</taxon>
        <taxon>Vanessa</taxon>
    </lineage>
</organism>
<dbReference type="AlphaFoldDB" id="A0A8B8IRQ4"/>
<protein>
    <submittedName>
        <fullName evidence="3">Pupal cuticle protein G1A-like</fullName>
    </submittedName>
</protein>
<dbReference type="GeneID" id="113402998"/>
<gene>
    <name evidence="3" type="primary">LOC113402998</name>
</gene>
<proteinExistence type="predicted"/>